<dbReference type="NCBIfam" id="TIGR01549">
    <property type="entry name" value="HAD-SF-IA-v1"/>
    <property type="match status" value="1"/>
</dbReference>
<evidence type="ECO:0000313" key="3">
    <source>
        <dbReference type="EMBL" id="KYD22699.1"/>
    </source>
</evidence>
<dbReference type="InterPro" id="IPR050155">
    <property type="entry name" value="HAD-like_hydrolase_sf"/>
</dbReference>
<name>A0A150MEH9_9BACI</name>
<comment type="caution">
    <text evidence="3">The sequence shown here is derived from an EMBL/GenBank/DDBJ whole genome shotgun (WGS) entry which is preliminary data.</text>
</comment>
<protein>
    <submittedName>
        <fullName evidence="4">HAD family hydrolase</fullName>
    </submittedName>
</protein>
<dbReference type="Pfam" id="PF13419">
    <property type="entry name" value="HAD_2"/>
    <property type="match status" value="1"/>
</dbReference>
<dbReference type="SFLD" id="SFLDS00003">
    <property type="entry name" value="Haloacid_Dehalogenase"/>
    <property type="match status" value="1"/>
</dbReference>
<proteinExistence type="predicted"/>
<dbReference type="EMBL" id="LQYT01000009">
    <property type="protein sequence ID" value="KYD22699.1"/>
    <property type="molecule type" value="Genomic_DNA"/>
</dbReference>
<dbReference type="STRING" id="301148.B4135_1182"/>
<accession>A0A150MEH9</accession>
<dbReference type="PATRIC" id="fig|301148.3.peg.143"/>
<reference evidence="3 5" key="1">
    <citation type="submission" date="2016-01" db="EMBL/GenBank/DDBJ databases">
        <title>Draft Genome Sequences of Seven Thermophilic Sporeformers Isolated from Foods.</title>
        <authorList>
            <person name="Berendsen E.M."/>
            <person name="Wells-Bennik M.H."/>
            <person name="Krawcyk A.O."/>
            <person name="De Jong A."/>
            <person name="Holsappel S."/>
            <person name="Eijlander R.T."/>
            <person name="Kuipers O.P."/>
        </authorList>
    </citation>
    <scope>NUCLEOTIDE SEQUENCE [LARGE SCALE GENOMIC DNA]</scope>
    <source>
        <strain evidence="3 5">B4135</strain>
    </source>
</reference>
<dbReference type="Gene3D" id="1.10.150.240">
    <property type="entry name" value="Putative phosphatase, domain 2"/>
    <property type="match status" value="1"/>
</dbReference>
<evidence type="ECO:0000313" key="4">
    <source>
        <dbReference type="EMBL" id="REJ25194.1"/>
    </source>
</evidence>
<evidence type="ECO:0000313" key="6">
    <source>
        <dbReference type="Proteomes" id="UP000257014"/>
    </source>
</evidence>
<evidence type="ECO:0000313" key="5">
    <source>
        <dbReference type="Proteomes" id="UP000075683"/>
    </source>
</evidence>
<dbReference type="GO" id="GO:0008967">
    <property type="term" value="F:phosphoglycolate phosphatase activity"/>
    <property type="evidence" value="ECO:0007669"/>
    <property type="project" value="TreeGrafter"/>
</dbReference>
<dbReference type="InterPro" id="IPR023214">
    <property type="entry name" value="HAD_sf"/>
</dbReference>
<organism evidence="3 5">
    <name type="scientific">Caldibacillus debilis</name>
    <dbReference type="NCBI Taxonomy" id="301148"/>
    <lineage>
        <taxon>Bacteria</taxon>
        <taxon>Bacillati</taxon>
        <taxon>Bacillota</taxon>
        <taxon>Bacilli</taxon>
        <taxon>Bacillales</taxon>
        <taxon>Bacillaceae</taxon>
        <taxon>Caldibacillus</taxon>
    </lineage>
</organism>
<dbReference type="SFLD" id="SFLDG01129">
    <property type="entry name" value="C1.5:_HAD__Beta-PGM__Phosphata"/>
    <property type="match status" value="1"/>
</dbReference>
<evidence type="ECO:0000256" key="2">
    <source>
        <dbReference type="ARBA" id="ARBA00022842"/>
    </source>
</evidence>
<dbReference type="Proteomes" id="UP000075683">
    <property type="component" value="Unassembled WGS sequence"/>
</dbReference>
<dbReference type="GO" id="GO:0005829">
    <property type="term" value="C:cytosol"/>
    <property type="evidence" value="ECO:0007669"/>
    <property type="project" value="TreeGrafter"/>
</dbReference>
<dbReference type="AlphaFoldDB" id="A0A150MEH9"/>
<evidence type="ECO:0000256" key="1">
    <source>
        <dbReference type="ARBA" id="ARBA00022801"/>
    </source>
</evidence>
<reference evidence="4 6" key="2">
    <citation type="submission" date="2018-03" db="EMBL/GenBank/DDBJ databases">
        <authorList>
            <person name="Keele B.F."/>
        </authorList>
    </citation>
    <scope>NUCLEOTIDE SEQUENCE [LARGE SCALE GENOMIC DNA]</scope>
    <source>
        <strain evidence="4">ZCTH4_d</strain>
    </source>
</reference>
<dbReference type="SUPFAM" id="SSF56784">
    <property type="entry name" value="HAD-like"/>
    <property type="match status" value="1"/>
</dbReference>
<dbReference type="Gene3D" id="3.40.50.1000">
    <property type="entry name" value="HAD superfamily/HAD-like"/>
    <property type="match status" value="1"/>
</dbReference>
<dbReference type="Proteomes" id="UP000257014">
    <property type="component" value="Unassembled WGS sequence"/>
</dbReference>
<gene>
    <name evidence="3" type="ORF">B4135_1182</name>
    <name evidence="4" type="ORF">C6P37_14925</name>
</gene>
<dbReference type="InterPro" id="IPR041492">
    <property type="entry name" value="HAD_2"/>
</dbReference>
<keyword evidence="1 4" id="KW-0378">Hydrolase</keyword>
<dbReference type="GO" id="GO:0006281">
    <property type="term" value="P:DNA repair"/>
    <property type="evidence" value="ECO:0007669"/>
    <property type="project" value="TreeGrafter"/>
</dbReference>
<dbReference type="RefSeq" id="WP_020153171.1">
    <property type="nucleotide sequence ID" value="NZ_JBAIZG010000020.1"/>
</dbReference>
<sequence>MYRCFIFDVDGTIIDTEEAILKSLQKALREEGREHTVEELRKILGIPGIEGLRLLNVANMDRVYERWVAGIGEYAGSVSVFPGMEKVLRSLHEKNMPLGIVTSKTRQEFADGFEPFGLGKYFRSVVTADDTKRHKPDPEPLLACLKKLGAGREEAIYIGDTRYDLECAKGAGVKFGLALWGAKSAEGLDADHIFSEPEEILNLCK</sequence>
<dbReference type="EMBL" id="QEWE01000033">
    <property type="protein sequence ID" value="REJ25194.1"/>
    <property type="molecule type" value="Genomic_DNA"/>
</dbReference>
<dbReference type="InterPro" id="IPR023198">
    <property type="entry name" value="PGP-like_dom2"/>
</dbReference>
<dbReference type="PANTHER" id="PTHR43434:SF26">
    <property type="entry name" value="PYROPHOSPHATASE PPAX"/>
    <property type="match status" value="1"/>
</dbReference>
<dbReference type="PANTHER" id="PTHR43434">
    <property type="entry name" value="PHOSPHOGLYCOLATE PHOSPHATASE"/>
    <property type="match status" value="1"/>
</dbReference>
<dbReference type="OrthoDB" id="9792518at2"/>
<keyword evidence="2" id="KW-0460">Magnesium</keyword>
<dbReference type="InterPro" id="IPR036412">
    <property type="entry name" value="HAD-like_sf"/>
</dbReference>
<dbReference type="PRINTS" id="PR00413">
    <property type="entry name" value="HADHALOGNASE"/>
</dbReference>
<dbReference type="SFLD" id="SFLDG01135">
    <property type="entry name" value="C1.5.6:_HAD__Beta-PGM__Phospha"/>
    <property type="match status" value="1"/>
</dbReference>
<dbReference type="InterPro" id="IPR006439">
    <property type="entry name" value="HAD-SF_hydro_IA"/>
</dbReference>